<feature type="compositionally biased region" description="Acidic residues" evidence="2">
    <location>
        <begin position="130"/>
        <end position="139"/>
    </location>
</feature>
<evidence type="ECO:0000256" key="1">
    <source>
        <dbReference type="SAM" id="Coils"/>
    </source>
</evidence>
<feature type="region of interest" description="Disordered" evidence="2">
    <location>
        <begin position="122"/>
        <end position="147"/>
    </location>
</feature>
<name>A0A4D9D9F1_9STRA</name>
<feature type="coiled-coil region" evidence="1">
    <location>
        <begin position="56"/>
        <end position="83"/>
    </location>
</feature>
<dbReference type="EMBL" id="SDOX01000005">
    <property type="protein sequence ID" value="TFJ87644.1"/>
    <property type="molecule type" value="Genomic_DNA"/>
</dbReference>
<protein>
    <submittedName>
        <fullName evidence="3">Uncharacterized protein</fullName>
    </submittedName>
</protein>
<dbReference type="Proteomes" id="UP000355283">
    <property type="component" value="Unassembled WGS sequence"/>
</dbReference>
<proteinExistence type="predicted"/>
<evidence type="ECO:0000313" key="4">
    <source>
        <dbReference type="Proteomes" id="UP000355283"/>
    </source>
</evidence>
<feature type="region of interest" description="Disordered" evidence="2">
    <location>
        <begin position="179"/>
        <end position="202"/>
    </location>
</feature>
<organism evidence="3 4">
    <name type="scientific">Nannochloropsis salina CCMP1776</name>
    <dbReference type="NCBI Taxonomy" id="1027361"/>
    <lineage>
        <taxon>Eukaryota</taxon>
        <taxon>Sar</taxon>
        <taxon>Stramenopiles</taxon>
        <taxon>Ochrophyta</taxon>
        <taxon>Eustigmatophyceae</taxon>
        <taxon>Eustigmatales</taxon>
        <taxon>Monodopsidaceae</taxon>
        <taxon>Microchloropsis</taxon>
        <taxon>Microchloropsis salina</taxon>
    </lineage>
</organism>
<keyword evidence="4" id="KW-1185">Reference proteome</keyword>
<comment type="caution">
    <text evidence="3">The sequence shown here is derived from an EMBL/GenBank/DDBJ whole genome shotgun (WGS) entry which is preliminary data.</text>
</comment>
<gene>
    <name evidence="3" type="ORF">NSK_000995</name>
</gene>
<dbReference type="AlphaFoldDB" id="A0A4D9D9F1"/>
<reference evidence="3 4" key="1">
    <citation type="submission" date="2019-01" db="EMBL/GenBank/DDBJ databases">
        <title>Nuclear Genome Assembly of the Microalgal Biofuel strain Nannochloropsis salina CCMP1776.</title>
        <authorList>
            <person name="Hovde B."/>
        </authorList>
    </citation>
    <scope>NUCLEOTIDE SEQUENCE [LARGE SCALE GENOMIC DNA]</scope>
    <source>
        <strain evidence="3 4">CCMP1776</strain>
    </source>
</reference>
<sequence>MSADPLQPYPPKTPPKVEELARKMCEDPLVSLKDRYTRLLRQRIDEWENIKITNECLGVDKRMEDMRNELRAVRNELKVRRSTAMAALMHDTATPASRESVCLAPHLTPGGCDDSVASALTSASGMQNGVDEEEEDEEAGLPKVDGAGGRRVDDVVAVVSTLGVGHAPISAAMDIVPVPCGSKEEDTQPRRLSRKRKLLPVA</sequence>
<evidence type="ECO:0000313" key="3">
    <source>
        <dbReference type="EMBL" id="TFJ87644.1"/>
    </source>
</evidence>
<accession>A0A4D9D9F1</accession>
<keyword evidence="1" id="KW-0175">Coiled coil</keyword>
<feature type="compositionally biased region" description="Basic residues" evidence="2">
    <location>
        <begin position="191"/>
        <end position="202"/>
    </location>
</feature>
<evidence type="ECO:0000256" key="2">
    <source>
        <dbReference type="SAM" id="MobiDB-lite"/>
    </source>
</evidence>